<keyword evidence="2" id="KW-1185">Reference proteome</keyword>
<reference evidence="1 2" key="1">
    <citation type="submission" date="2020-11" db="EMBL/GenBank/DDBJ databases">
        <title>Enhanced detection system for hospital associated transmission using whole genome sequencing surveillance.</title>
        <authorList>
            <person name="Harrison L.H."/>
            <person name="Van Tyne D."/>
            <person name="Marsh J.W."/>
            <person name="Griffith M.P."/>
            <person name="Snyder D.J."/>
            <person name="Cooper V.S."/>
            <person name="Mustapha M."/>
        </authorList>
    </citation>
    <scope>NUCLEOTIDE SEQUENCE [LARGE SCALE GENOMIC DNA]</scope>
    <source>
        <strain evidence="1 2">SER00227</strain>
    </source>
</reference>
<gene>
    <name evidence="1" type="ORF">I5U16_16400</name>
</gene>
<accession>A0ABS0M2D5</accession>
<organism evidence="1 2">
    <name type="scientific">Serratia surfactantfaciens</name>
    <dbReference type="NCBI Taxonomy" id="2741499"/>
    <lineage>
        <taxon>Bacteria</taxon>
        <taxon>Pseudomonadati</taxon>
        <taxon>Pseudomonadota</taxon>
        <taxon>Gammaproteobacteria</taxon>
        <taxon>Enterobacterales</taxon>
        <taxon>Yersiniaceae</taxon>
        <taxon>Serratia</taxon>
    </lineage>
</organism>
<evidence type="ECO:0000313" key="2">
    <source>
        <dbReference type="Proteomes" id="UP000635335"/>
    </source>
</evidence>
<proteinExistence type="predicted"/>
<sequence>MARKKSIKKTSSDFIVKANDLENFVMTSISGLSDLQQSWCHDYAIISLYREFEQMMLHVIVGAINNDSSVISARTGIEFPKHLTDEVCEYIVLGGEYFNFKGRDGLIKNLKKYLPDNHYLISIVKKTQYTDPLEKLTALRNYAAHESSQSKRAALKVTGQKRIGTSGTWLKLQGRYKAISDSLKNLANEINRDAPY</sequence>
<name>A0ABS0M2D5_9GAMM</name>
<comment type="caution">
    <text evidence="1">The sequence shown here is derived from an EMBL/GenBank/DDBJ whole genome shotgun (WGS) entry which is preliminary data.</text>
</comment>
<dbReference type="EMBL" id="JADUMB010000006">
    <property type="protein sequence ID" value="MBH1921732.1"/>
    <property type="molecule type" value="Genomic_DNA"/>
</dbReference>
<dbReference type="Proteomes" id="UP000635335">
    <property type="component" value="Unassembled WGS sequence"/>
</dbReference>
<evidence type="ECO:0008006" key="3">
    <source>
        <dbReference type="Google" id="ProtNLM"/>
    </source>
</evidence>
<evidence type="ECO:0000313" key="1">
    <source>
        <dbReference type="EMBL" id="MBH1921732.1"/>
    </source>
</evidence>
<protein>
    <recommendedName>
        <fullName evidence="3">RiboL-PSP-HEPN domain-containing protein</fullName>
    </recommendedName>
</protein>
<dbReference type="RefSeq" id="WP_197668034.1">
    <property type="nucleotide sequence ID" value="NZ_JADUMB010000006.1"/>
</dbReference>